<reference evidence="8" key="1">
    <citation type="journal article" date="2016" name="Front. Plant Sci.">
        <title>Genome-Wide Identification and Expression Analysis of the WRKY Gene Family in Cassava.</title>
        <authorList>
            <person name="Wei Y."/>
            <person name="Shi H."/>
            <person name="Xia Z."/>
            <person name="Tie W."/>
            <person name="Ding Z."/>
            <person name="Yan Y."/>
            <person name="Wang W."/>
            <person name="Hu W."/>
            <person name="Li K."/>
        </authorList>
    </citation>
    <scope>NUCLEOTIDE SEQUENCE</scope>
</reference>
<gene>
    <name evidence="9" type="ORF">MANES_03G009500</name>
</gene>
<keyword evidence="10" id="KW-1185">Reference proteome</keyword>
<dbReference type="OMA" id="QVNDMMS"/>
<dbReference type="GO" id="GO:0031347">
    <property type="term" value="P:regulation of defense response"/>
    <property type="evidence" value="ECO:0007669"/>
    <property type="project" value="UniProtKB-ARBA"/>
</dbReference>
<dbReference type="GO" id="GO:0009751">
    <property type="term" value="P:response to salicylic acid"/>
    <property type="evidence" value="ECO:0007669"/>
    <property type="project" value="UniProtKB-ARBA"/>
</dbReference>
<keyword evidence="4" id="KW-0804">Transcription</keyword>
<dbReference type="GO" id="GO:0005634">
    <property type="term" value="C:nucleus"/>
    <property type="evidence" value="ECO:0007669"/>
    <property type="project" value="UniProtKB-SubCell"/>
</dbReference>
<keyword evidence="2" id="KW-0805">Transcription regulation</keyword>
<dbReference type="GO" id="GO:0003700">
    <property type="term" value="F:DNA-binding transcription factor activity"/>
    <property type="evidence" value="ECO:0007669"/>
    <property type="project" value="InterPro"/>
</dbReference>
<evidence type="ECO:0000256" key="5">
    <source>
        <dbReference type="ARBA" id="ARBA00023242"/>
    </source>
</evidence>
<dbReference type="Pfam" id="PF03106">
    <property type="entry name" value="WRKY"/>
    <property type="match status" value="1"/>
</dbReference>
<evidence type="ECO:0000313" key="8">
    <source>
        <dbReference type="EMBL" id="AMO00379.1"/>
    </source>
</evidence>
<dbReference type="InterPro" id="IPR036576">
    <property type="entry name" value="WRKY_dom_sf"/>
</dbReference>
<feature type="domain" description="WRKY" evidence="7">
    <location>
        <begin position="149"/>
        <end position="212"/>
    </location>
</feature>
<dbReference type="GO" id="GO:0050832">
    <property type="term" value="P:defense response to fungus"/>
    <property type="evidence" value="ECO:0007669"/>
    <property type="project" value="UniProtKB-ARBA"/>
</dbReference>
<dbReference type="InterPro" id="IPR044810">
    <property type="entry name" value="WRKY_plant"/>
</dbReference>
<comment type="subcellular location">
    <subcellularLocation>
        <location evidence="1">Nucleus</location>
    </subcellularLocation>
</comment>
<evidence type="ECO:0000256" key="1">
    <source>
        <dbReference type="ARBA" id="ARBA00004123"/>
    </source>
</evidence>
<evidence type="ECO:0000313" key="10">
    <source>
        <dbReference type="Proteomes" id="UP000091857"/>
    </source>
</evidence>
<dbReference type="FunFam" id="2.20.25.80:FF:000008">
    <property type="entry name" value="WRKY transcription factor 40"/>
    <property type="match status" value="1"/>
</dbReference>
<protein>
    <submittedName>
        <fullName evidence="8">WRKY transcription factor 11</fullName>
    </submittedName>
</protein>
<dbReference type="PROSITE" id="PS50811">
    <property type="entry name" value="WRKY"/>
    <property type="match status" value="1"/>
</dbReference>
<dbReference type="STRING" id="3983.A0A140H8L5"/>
<organism evidence="8">
    <name type="scientific">Manihot esculenta</name>
    <name type="common">Cassava</name>
    <name type="synonym">Jatropha manihot</name>
    <dbReference type="NCBI Taxonomy" id="3983"/>
    <lineage>
        <taxon>Eukaryota</taxon>
        <taxon>Viridiplantae</taxon>
        <taxon>Streptophyta</taxon>
        <taxon>Embryophyta</taxon>
        <taxon>Tracheophyta</taxon>
        <taxon>Spermatophyta</taxon>
        <taxon>Magnoliopsida</taxon>
        <taxon>eudicotyledons</taxon>
        <taxon>Gunneridae</taxon>
        <taxon>Pentapetalae</taxon>
        <taxon>rosids</taxon>
        <taxon>fabids</taxon>
        <taxon>Malpighiales</taxon>
        <taxon>Euphorbiaceae</taxon>
        <taxon>Crotonoideae</taxon>
        <taxon>Manihoteae</taxon>
        <taxon>Manihot</taxon>
    </lineage>
</organism>
<dbReference type="PANTHER" id="PTHR31429:SF76">
    <property type="entry name" value="WRKY FAMILY TRANSCRIPTION FACTOR-RELATED"/>
    <property type="match status" value="1"/>
</dbReference>
<dbReference type="Gramene" id="Manes.03G009500.1.v8.1">
    <property type="protein sequence ID" value="Manes.03G009500.1.v8.1.CDS"/>
    <property type="gene ID" value="Manes.03G009500.v8.1"/>
</dbReference>
<dbReference type="SUPFAM" id="SSF118290">
    <property type="entry name" value="WRKY DNA-binding domain"/>
    <property type="match status" value="1"/>
</dbReference>
<reference evidence="9 10" key="2">
    <citation type="submission" date="2016-02" db="EMBL/GenBank/DDBJ databases">
        <title>WGS assembly of Manihot esculenta.</title>
        <authorList>
            <person name="Bredeson J.V."/>
            <person name="Prochnik S.E."/>
            <person name="Lyons J.B."/>
            <person name="Schmutz J."/>
            <person name="Grimwood J."/>
            <person name="Vrebalov J."/>
            <person name="Bart R.S."/>
            <person name="Amuge T."/>
            <person name="Ferguson M.E."/>
            <person name="Green R."/>
            <person name="Putnam N."/>
            <person name="Stites J."/>
            <person name="Rounsley S."/>
            <person name="Rokhsar D.S."/>
        </authorList>
    </citation>
    <scope>NUCLEOTIDE SEQUENCE [LARGE SCALE GENOMIC DNA]</scope>
    <source>
        <strain evidence="10">cv. AM560-2</strain>
        <tissue evidence="9">Leaf</tissue>
    </source>
</reference>
<evidence type="ECO:0000256" key="3">
    <source>
        <dbReference type="ARBA" id="ARBA00023125"/>
    </source>
</evidence>
<evidence type="ECO:0000256" key="6">
    <source>
        <dbReference type="SAM" id="MobiDB-lite"/>
    </source>
</evidence>
<dbReference type="SMR" id="A0A140H8L5"/>
<dbReference type="Proteomes" id="UP000091857">
    <property type="component" value="Chromosome 3"/>
</dbReference>
<dbReference type="SMART" id="SM00774">
    <property type="entry name" value="WRKY"/>
    <property type="match status" value="1"/>
</dbReference>
<evidence type="ECO:0000256" key="4">
    <source>
        <dbReference type="ARBA" id="ARBA00023163"/>
    </source>
</evidence>
<evidence type="ECO:0000313" key="9">
    <source>
        <dbReference type="EMBL" id="OAY53605.1"/>
    </source>
</evidence>
<dbReference type="EMBL" id="KT827586">
    <property type="protein sequence ID" value="AMO00379.1"/>
    <property type="molecule type" value="mRNA"/>
</dbReference>
<dbReference type="OrthoDB" id="1879341at2759"/>
<dbReference type="EMBL" id="CM004389">
    <property type="protein sequence ID" value="OAY53605.1"/>
    <property type="molecule type" value="Genomic_DNA"/>
</dbReference>
<dbReference type="InterPro" id="IPR003657">
    <property type="entry name" value="WRKY_dom"/>
</dbReference>
<evidence type="ECO:0000256" key="2">
    <source>
        <dbReference type="ARBA" id="ARBA00023015"/>
    </source>
</evidence>
<accession>A0A140H8L5</accession>
<feature type="region of interest" description="Disordered" evidence="6">
    <location>
        <begin position="109"/>
        <end position="133"/>
    </location>
</feature>
<dbReference type="AlphaFoldDB" id="A0A140H8L5"/>
<keyword evidence="3" id="KW-0238">DNA-binding</keyword>
<sequence length="299" mass="33029">MDSTWVNTSLDLNINPLNATTPKKESKEGDFIAGFGRQPVKEENSVLVEELARISTENKKLTDMLTVLCENYNSLQKNFVDLMRKKAEKELLPSSRKRKAESEDYSNMITINNNGTTESSSSDELDSTKKPKETIKTKISRVLRTDPSDTSLVVKDGYQWRKYGQKVTRDNPSPRAYFKCSFAPSCPVKKKVQRSAEDPSILIATYEGDHNHTNLSQTELSLGSTNRGSIPIATPLRASAGTAATVTPAKNEVEDTEAPAIQKILAQQMASSLTRDPNFTAALAAAISGRLNQTRIEKL</sequence>
<dbReference type="PANTHER" id="PTHR31429">
    <property type="entry name" value="WRKY TRANSCRIPTION FACTOR 36-RELATED"/>
    <property type="match status" value="1"/>
</dbReference>
<name>A0A140H8L5_MANES</name>
<keyword evidence="5" id="KW-0539">Nucleus</keyword>
<evidence type="ECO:0000259" key="7">
    <source>
        <dbReference type="PROSITE" id="PS50811"/>
    </source>
</evidence>
<dbReference type="Gene3D" id="2.20.25.80">
    <property type="entry name" value="WRKY domain"/>
    <property type="match status" value="1"/>
</dbReference>
<dbReference type="GO" id="GO:0002237">
    <property type="term" value="P:response to molecule of bacterial origin"/>
    <property type="evidence" value="ECO:0007669"/>
    <property type="project" value="UniProtKB-ARBA"/>
</dbReference>
<proteinExistence type="evidence at transcript level"/>
<dbReference type="GO" id="GO:0042742">
    <property type="term" value="P:defense response to bacterium"/>
    <property type="evidence" value="ECO:0007669"/>
    <property type="project" value="UniProtKB-ARBA"/>
</dbReference>
<dbReference type="GO" id="GO:0043565">
    <property type="term" value="F:sequence-specific DNA binding"/>
    <property type="evidence" value="ECO:0007669"/>
    <property type="project" value="InterPro"/>
</dbReference>